<protein>
    <submittedName>
        <fullName evidence="4">Hsp20/alpha crystallin family protein</fullName>
    </submittedName>
</protein>
<dbReference type="Proteomes" id="UP000283734">
    <property type="component" value="Unassembled WGS sequence"/>
</dbReference>
<dbReference type="EMBL" id="QYYA01000003">
    <property type="protein sequence ID" value="RJG17378.1"/>
    <property type="molecule type" value="Genomic_DNA"/>
</dbReference>
<dbReference type="AlphaFoldDB" id="A0A418XX22"/>
<evidence type="ECO:0000256" key="1">
    <source>
        <dbReference type="PROSITE-ProRule" id="PRU00285"/>
    </source>
</evidence>
<gene>
    <name evidence="4" type="ORF">D4A39_11695</name>
</gene>
<comment type="caution">
    <text evidence="4">The sequence shown here is derived from an EMBL/GenBank/DDBJ whole genome shotgun (WGS) entry which is preliminary data.</text>
</comment>
<dbReference type="Gene3D" id="2.60.40.790">
    <property type="match status" value="1"/>
</dbReference>
<feature type="domain" description="SHSP" evidence="3">
    <location>
        <begin position="59"/>
        <end position="171"/>
    </location>
</feature>
<proteinExistence type="inferred from homology"/>
<evidence type="ECO:0000256" key="2">
    <source>
        <dbReference type="RuleBase" id="RU003616"/>
    </source>
</evidence>
<dbReference type="CDD" id="cd06464">
    <property type="entry name" value="ACD_sHsps-like"/>
    <property type="match status" value="1"/>
</dbReference>
<reference evidence="4 5" key="1">
    <citation type="submission" date="2018-09" db="EMBL/GenBank/DDBJ databases">
        <title>Alcanivorax profundi sp. nov., isolated from 1000 m-depth seawater of the Mariana Trench.</title>
        <authorList>
            <person name="Liu J."/>
        </authorList>
    </citation>
    <scope>NUCLEOTIDE SEQUENCE [LARGE SCALE GENOMIC DNA]</scope>
    <source>
        <strain evidence="4 5">MTEO17</strain>
    </source>
</reference>
<organism evidence="4 5">
    <name type="scientific">Alcanivorax profundi</name>
    <dbReference type="NCBI Taxonomy" id="2338368"/>
    <lineage>
        <taxon>Bacteria</taxon>
        <taxon>Pseudomonadati</taxon>
        <taxon>Pseudomonadota</taxon>
        <taxon>Gammaproteobacteria</taxon>
        <taxon>Oceanospirillales</taxon>
        <taxon>Alcanivoracaceae</taxon>
        <taxon>Alcanivorax</taxon>
    </lineage>
</organism>
<evidence type="ECO:0000313" key="5">
    <source>
        <dbReference type="Proteomes" id="UP000283734"/>
    </source>
</evidence>
<dbReference type="OrthoDB" id="9792695at2"/>
<evidence type="ECO:0000259" key="3">
    <source>
        <dbReference type="PROSITE" id="PS01031"/>
    </source>
</evidence>
<dbReference type="Pfam" id="PF00011">
    <property type="entry name" value="HSP20"/>
    <property type="match status" value="1"/>
</dbReference>
<dbReference type="PANTHER" id="PTHR11527">
    <property type="entry name" value="HEAT-SHOCK PROTEIN 20 FAMILY MEMBER"/>
    <property type="match status" value="1"/>
</dbReference>
<dbReference type="InterPro" id="IPR008978">
    <property type="entry name" value="HSP20-like_chaperone"/>
</dbReference>
<dbReference type="InterPro" id="IPR031107">
    <property type="entry name" value="Small_HSP"/>
</dbReference>
<comment type="similarity">
    <text evidence="1 2">Belongs to the small heat shock protein (HSP20) family.</text>
</comment>
<name>A0A418XX22_9GAMM</name>
<dbReference type="InterPro" id="IPR002068">
    <property type="entry name" value="A-crystallin/Hsp20_dom"/>
</dbReference>
<dbReference type="RefSeq" id="WP_022986188.1">
    <property type="nucleotide sequence ID" value="NZ_CAXGPP010000021.1"/>
</dbReference>
<sequence>MDMHKMTPWNWLRQESSRERPLPQRQPGHPLLRWEREFDNWFEQMLGDMAWTTPAPRAEPNIPFRPNLDILERDDHYLITAELPGVDKQAVTVTLDNDRLQIAGHKQAIEESDRDGYHYSERRYGQFQRMLSLPADADGEQMEAVFHNGVLTLTLPRREQHGHGQRRIEIH</sequence>
<accession>A0A418XX22</accession>
<evidence type="ECO:0000313" key="4">
    <source>
        <dbReference type="EMBL" id="RJG17378.1"/>
    </source>
</evidence>
<dbReference type="PROSITE" id="PS01031">
    <property type="entry name" value="SHSP"/>
    <property type="match status" value="1"/>
</dbReference>
<dbReference type="SUPFAM" id="SSF49764">
    <property type="entry name" value="HSP20-like chaperones"/>
    <property type="match status" value="1"/>
</dbReference>
<keyword evidence="5" id="KW-1185">Reference proteome</keyword>